<sequence length="478" mass="55297">MIHSRSKTIINQTQSLLYQCINYIQFQHKHTFSPNKNRPITRTTKKPRRNQHPPPHRDAISKPRKDPIPFVTDLKEIRDPDDALSLFHEYHQMGSKHDYPSYASLLYKLARARDFDAVETVLGYILDYNVRCKEIIFMALMQHYGKAGSVDKAIEVFHRMTSFDCVRTLQSLNTLLNVLVENDRLDDAKKMFDGSNKMGFRLNSISFNILIKGWLERREWDEACRLFDEMLERRVQPSVVTYNSLIGFLCRNGDVEKAKGLLEDMIRKGKHPNAVTYALLMEGLCSQGEYDEAKKMMFDMAYRGCKPKLVNFGVLMSDLGKRGKIEEAKSILSEMKKRRYKPDVVTYNIFINYLCKEGRVAEAYKVFIEMQVGGCEANAATYRMMVDGFCRVEDFEGGLKVLSAMLTSQHCPRLETFSCLISGLLKRGKIDEACFVLEEMEKRKMRFDLKAWEALVRDVCVEDDVRAYGLVDEFISSL</sequence>
<accession>A0AAD9TWC5</accession>
<dbReference type="Pfam" id="PF23276">
    <property type="entry name" value="TPR_24"/>
    <property type="match status" value="1"/>
</dbReference>
<dbReference type="SUPFAM" id="SSF81901">
    <property type="entry name" value="HCP-like"/>
    <property type="match status" value="1"/>
</dbReference>
<dbReference type="InterPro" id="IPR011990">
    <property type="entry name" value="TPR-like_helical_dom_sf"/>
</dbReference>
<evidence type="ECO:0000256" key="3">
    <source>
        <dbReference type="SAM" id="MobiDB-lite"/>
    </source>
</evidence>
<evidence type="ECO:0000259" key="4">
    <source>
        <dbReference type="Pfam" id="PF23276"/>
    </source>
</evidence>
<feature type="repeat" description="PPR" evidence="2">
    <location>
        <begin position="378"/>
        <end position="412"/>
    </location>
</feature>
<dbReference type="Proteomes" id="UP001280121">
    <property type="component" value="Unassembled WGS sequence"/>
</dbReference>
<feature type="region of interest" description="Disordered" evidence="3">
    <location>
        <begin position="32"/>
        <end position="66"/>
    </location>
</feature>
<feature type="repeat" description="PPR" evidence="2">
    <location>
        <begin position="343"/>
        <end position="377"/>
    </location>
</feature>
<organism evidence="5 6">
    <name type="scientific">Dipteronia dyeriana</name>
    <dbReference type="NCBI Taxonomy" id="168575"/>
    <lineage>
        <taxon>Eukaryota</taxon>
        <taxon>Viridiplantae</taxon>
        <taxon>Streptophyta</taxon>
        <taxon>Embryophyta</taxon>
        <taxon>Tracheophyta</taxon>
        <taxon>Spermatophyta</taxon>
        <taxon>Magnoliopsida</taxon>
        <taxon>eudicotyledons</taxon>
        <taxon>Gunneridae</taxon>
        <taxon>Pentapetalae</taxon>
        <taxon>rosids</taxon>
        <taxon>malvids</taxon>
        <taxon>Sapindales</taxon>
        <taxon>Sapindaceae</taxon>
        <taxon>Hippocastanoideae</taxon>
        <taxon>Acereae</taxon>
        <taxon>Dipteronia</taxon>
    </lineage>
</organism>
<dbReference type="InterPro" id="IPR057027">
    <property type="entry name" value="TPR_mt"/>
</dbReference>
<dbReference type="Pfam" id="PF13041">
    <property type="entry name" value="PPR_2"/>
    <property type="match status" value="2"/>
</dbReference>
<dbReference type="PROSITE" id="PS51375">
    <property type="entry name" value="PPR"/>
    <property type="match status" value="8"/>
</dbReference>
<keyword evidence="6" id="KW-1185">Reference proteome</keyword>
<keyword evidence="1" id="KW-0677">Repeat</keyword>
<name>A0AAD9TWC5_9ROSI</name>
<dbReference type="EMBL" id="JANJYI010000007">
    <property type="protein sequence ID" value="KAK2643176.1"/>
    <property type="molecule type" value="Genomic_DNA"/>
</dbReference>
<protein>
    <recommendedName>
        <fullName evidence="4">Pentatricopeptide repeat-containing protein-mitochondrial domain-containing protein</fullName>
    </recommendedName>
</protein>
<dbReference type="AlphaFoldDB" id="A0AAD9TWC5"/>
<evidence type="ECO:0000256" key="2">
    <source>
        <dbReference type="PROSITE-ProRule" id="PRU00708"/>
    </source>
</evidence>
<dbReference type="InterPro" id="IPR002885">
    <property type="entry name" value="PPR_rpt"/>
</dbReference>
<feature type="repeat" description="PPR" evidence="2">
    <location>
        <begin position="273"/>
        <end position="307"/>
    </location>
</feature>
<feature type="repeat" description="PPR" evidence="2">
    <location>
        <begin position="308"/>
        <end position="342"/>
    </location>
</feature>
<feature type="repeat" description="PPR" evidence="2">
    <location>
        <begin position="203"/>
        <end position="237"/>
    </location>
</feature>
<feature type="domain" description="Pentatricopeptide repeat-containing protein-mitochondrial" evidence="4">
    <location>
        <begin position="110"/>
        <end position="229"/>
    </location>
</feature>
<dbReference type="PANTHER" id="PTHR47937">
    <property type="entry name" value="PLASTID TRANSCRIPTIONALLY ACTIVE CHROMOSOME 2-LIKE PROTEIN"/>
    <property type="match status" value="1"/>
</dbReference>
<feature type="compositionally biased region" description="Basic and acidic residues" evidence="3">
    <location>
        <begin position="55"/>
        <end position="66"/>
    </location>
</feature>
<gene>
    <name evidence="5" type="ORF">Ddye_024939</name>
</gene>
<dbReference type="NCBIfam" id="TIGR00756">
    <property type="entry name" value="PPR"/>
    <property type="match status" value="8"/>
</dbReference>
<feature type="repeat" description="PPR" evidence="2">
    <location>
        <begin position="413"/>
        <end position="447"/>
    </location>
</feature>
<evidence type="ECO:0000313" key="5">
    <source>
        <dbReference type="EMBL" id="KAK2643176.1"/>
    </source>
</evidence>
<dbReference type="InterPro" id="IPR052308">
    <property type="entry name" value="PPR_domain-containing"/>
</dbReference>
<feature type="repeat" description="PPR" evidence="2">
    <location>
        <begin position="133"/>
        <end position="167"/>
    </location>
</feature>
<dbReference type="PANTHER" id="PTHR47937:SF8">
    <property type="entry name" value="PENTATRICOPEPTIDE REPEAT DOMAIN CONTAINING PROTEIN-RELATED"/>
    <property type="match status" value="1"/>
</dbReference>
<evidence type="ECO:0000313" key="6">
    <source>
        <dbReference type="Proteomes" id="UP001280121"/>
    </source>
</evidence>
<dbReference type="Pfam" id="PF01535">
    <property type="entry name" value="PPR"/>
    <property type="match status" value="2"/>
</dbReference>
<comment type="caution">
    <text evidence="5">The sequence shown here is derived from an EMBL/GenBank/DDBJ whole genome shotgun (WGS) entry which is preliminary data.</text>
</comment>
<reference evidence="5" key="1">
    <citation type="journal article" date="2023" name="Plant J.">
        <title>Genome sequences and population genomics provide insights into the demographic history, inbreeding, and mutation load of two 'living fossil' tree species of Dipteronia.</title>
        <authorList>
            <person name="Feng Y."/>
            <person name="Comes H.P."/>
            <person name="Chen J."/>
            <person name="Zhu S."/>
            <person name="Lu R."/>
            <person name="Zhang X."/>
            <person name="Li P."/>
            <person name="Qiu J."/>
            <person name="Olsen K.M."/>
            <person name="Qiu Y."/>
        </authorList>
    </citation>
    <scope>NUCLEOTIDE SEQUENCE</scope>
    <source>
        <strain evidence="5">KIB01</strain>
    </source>
</reference>
<proteinExistence type="predicted"/>
<feature type="repeat" description="PPR" evidence="2">
    <location>
        <begin position="238"/>
        <end position="272"/>
    </location>
</feature>
<evidence type="ECO:0000256" key="1">
    <source>
        <dbReference type="ARBA" id="ARBA00022737"/>
    </source>
</evidence>
<dbReference type="Gene3D" id="1.25.40.10">
    <property type="entry name" value="Tetratricopeptide repeat domain"/>
    <property type="match status" value="4"/>
</dbReference>